<evidence type="ECO:0000313" key="2">
    <source>
        <dbReference type="EMBL" id="OJI11677.1"/>
    </source>
</evidence>
<proteinExistence type="predicted"/>
<dbReference type="Proteomes" id="UP000184174">
    <property type="component" value="Unassembled WGS sequence"/>
</dbReference>
<reference evidence="2 3" key="1">
    <citation type="submission" date="2016-10" db="EMBL/GenBank/DDBJ databases">
        <title>Genome sequence of Lactobacillus reuteri 121, a source of glucan and fructan exopolysaccharides.</title>
        <authorList>
            <person name="Gangoiti J."/>
            <person name="Lammerts Van Bueren A."/>
            <person name="Dijkhuizen L."/>
        </authorList>
    </citation>
    <scope>NUCLEOTIDE SEQUENCE [LARGE SCALE GENOMIC DNA]</scope>
    <source>
        <strain evidence="2 3">121</strain>
    </source>
</reference>
<feature type="domain" description="SHOCT" evidence="1">
    <location>
        <begin position="302"/>
        <end position="329"/>
    </location>
</feature>
<sequence>MGALGALLIFFALVLVGTLIGLEKQENARKKIEDKKKLDEEKVFRLKMTKMNFDKLIIVNKNQWIAFKDNKLIGPLIECSLDNSAYIIGDGRIIILSPTPNGINIIPSLGDEKDKEIIGYLDKINVPMVQCSFVIHETDDLRDYVTFNTDVECAYKTDKKEKFFSISGSKNPNLKWKLTNVEFTPHYVTDYEVTTKSEETGRVGGHAGAATIGGLIGGTTGAVIGSSLGREINSTTVSYSSNSAQEREVPSTALITIESSDGDKVKIAEQYYEDDIIILKKYFLVENETREESNQNNSNFVAELQKLKKMMDEGLLTEEEFKQGKKKLLEG</sequence>
<accession>A0AB36I453</accession>
<dbReference type="AlphaFoldDB" id="A0AB36I453"/>
<gene>
    <name evidence="2" type="ORF">BJI45_00245</name>
</gene>
<evidence type="ECO:0000313" key="3">
    <source>
        <dbReference type="Proteomes" id="UP000184174"/>
    </source>
</evidence>
<dbReference type="Pfam" id="PF09851">
    <property type="entry name" value="SHOCT"/>
    <property type="match status" value="1"/>
</dbReference>
<evidence type="ECO:0000259" key="1">
    <source>
        <dbReference type="Pfam" id="PF09851"/>
    </source>
</evidence>
<comment type="caution">
    <text evidence="2">The sequence shown here is derived from an EMBL/GenBank/DDBJ whole genome shotgun (WGS) entry which is preliminary data.</text>
</comment>
<dbReference type="InterPro" id="IPR018649">
    <property type="entry name" value="SHOCT"/>
</dbReference>
<dbReference type="EMBL" id="MKQH01000006">
    <property type="protein sequence ID" value="OJI11677.1"/>
    <property type="molecule type" value="Genomic_DNA"/>
</dbReference>
<protein>
    <recommendedName>
        <fullName evidence="1">SHOCT domain-containing protein</fullName>
    </recommendedName>
</protein>
<dbReference type="RefSeq" id="WP_072574777.1">
    <property type="nucleotide sequence ID" value="NZ_JBNPKT010000092.1"/>
</dbReference>
<name>A0AB36I453_LIMRT</name>
<organism evidence="2 3">
    <name type="scientific">Limosilactobacillus reuteri</name>
    <name type="common">Lactobacillus reuteri</name>
    <dbReference type="NCBI Taxonomy" id="1598"/>
    <lineage>
        <taxon>Bacteria</taxon>
        <taxon>Bacillati</taxon>
        <taxon>Bacillota</taxon>
        <taxon>Bacilli</taxon>
        <taxon>Lactobacillales</taxon>
        <taxon>Lactobacillaceae</taxon>
        <taxon>Limosilactobacillus</taxon>
    </lineage>
</organism>